<dbReference type="SUPFAM" id="SSF63829">
    <property type="entry name" value="Calcium-dependent phosphotriesterase"/>
    <property type="match status" value="1"/>
</dbReference>
<sequence length="307" mass="34146">MQFGQKAGFLLAALLLCGVTSFSRGSETGRADSVKVTAPGATPKQISSQFKFTEGPAVNKKGDIYFTDQPNDKIWKYDTDGNLSLYMDKTGRSNGLYFDQKGNLIACADEKDELWSISPKGKVTVLLADFEGKRLNGPNDLWIDPKGGIYFTDPYYQRDYWQRTKPDLDGQKVYYLPKGKKQPVIVDDKLMQPNGIVGTPDGKFLYVADIRDNKTYKYQINNDGSLTNRQLFVPQGSDGMTLDEQGNLYLSGKGVTIYSPNGEKLQTIPVPSRWVGNICFGGKDRKTLFITASESVYTLAMQVKGVE</sequence>
<dbReference type="AlphaFoldDB" id="A0A327XBI7"/>
<keyword evidence="5" id="KW-1185">Reference proteome</keyword>
<organism evidence="4 5">
    <name type="scientific">Larkinella arboricola</name>
    <dbReference type="NCBI Taxonomy" id="643671"/>
    <lineage>
        <taxon>Bacteria</taxon>
        <taxon>Pseudomonadati</taxon>
        <taxon>Bacteroidota</taxon>
        <taxon>Cytophagia</taxon>
        <taxon>Cytophagales</taxon>
        <taxon>Spirosomataceae</taxon>
        <taxon>Larkinella</taxon>
    </lineage>
</organism>
<comment type="caution">
    <text evidence="4">The sequence shown here is derived from an EMBL/GenBank/DDBJ whole genome shotgun (WGS) entry which is preliminary data.</text>
</comment>
<keyword evidence="2" id="KW-0732">Signal</keyword>
<dbReference type="InterPro" id="IPR051262">
    <property type="entry name" value="SMP-30/CGR1_Lactonase"/>
</dbReference>
<feature type="domain" description="SMP-30/Gluconolactonase/LRE-like region" evidence="3">
    <location>
        <begin position="52"/>
        <end position="293"/>
    </location>
</feature>
<dbReference type="InterPro" id="IPR011042">
    <property type="entry name" value="6-blade_b-propeller_TolB-like"/>
</dbReference>
<feature type="chain" id="PRO_5016404291" evidence="2">
    <location>
        <begin position="26"/>
        <end position="307"/>
    </location>
</feature>
<dbReference type="GO" id="GO:0016787">
    <property type="term" value="F:hydrolase activity"/>
    <property type="evidence" value="ECO:0007669"/>
    <property type="project" value="UniProtKB-KW"/>
</dbReference>
<protein>
    <submittedName>
        <fullName evidence="4">Gluconolactonase</fullName>
    </submittedName>
</protein>
<dbReference type="OrthoDB" id="241638at2"/>
<dbReference type="Gene3D" id="2.120.10.30">
    <property type="entry name" value="TolB, C-terminal domain"/>
    <property type="match status" value="1"/>
</dbReference>
<gene>
    <name evidence="4" type="ORF">LX87_01365</name>
</gene>
<dbReference type="PANTHER" id="PTHR47572">
    <property type="entry name" value="LIPOPROTEIN-RELATED"/>
    <property type="match status" value="1"/>
</dbReference>
<dbReference type="InterPro" id="IPR013658">
    <property type="entry name" value="SGL"/>
</dbReference>
<feature type="signal peptide" evidence="2">
    <location>
        <begin position="1"/>
        <end position="25"/>
    </location>
</feature>
<evidence type="ECO:0000256" key="1">
    <source>
        <dbReference type="ARBA" id="ARBA00022801"/>
    </source>
</evidence>
<dbReference type="PANTHER" id="PTHR47572:SF4">
    <property type="entry name" value="LACTONASE DRP35"/>
    <property type="match status" value="1"/>
</dbReference>
<evidence type="ECO:0000313" key="4">
    <source>
        <dbReference type="EMBL" id="RAK03243.1"/>
    </source>
</evidence>
<evidence type="ECO:0000313" key="5">
    <source>
        <dbReference type="Proteomes" id="UP000248790"/>
    </source>
</evidence>
<evidence type="ECO:0000259" key="3">
    <source>
        <dbReference type="Pfam" id="PF08450"/>
    </source>
</evidence>
<dbReference type="Proteomes" id="UP000248790">
    <property type="component" value="Unassembled WGS sequence"/>
</dbReference>
<evidence type="ECO:0000256" key="2">
    <source>
        <dbReference type="SAM" id="SignalP"/>
    </source>
</evidence>
<keyword evidence="1" id="KW-0378">Hydrolase</keyword>
<dbReference type="EMBL" id="QLMC01000001">
    <property type="protein sequence ID" value="RAK03243.1"/>
    <property type="molecule type" value="Genomic_DNA"/>
</dbReference>
<proteinExistence type="predicted"/>
<reference evidence="4 5" key="1">
    <citation type="submission" date="2018-06" db="EMBL/GenBank/DDBJ databases">
        <title>Genomic Encyclopedia of Archaeal and Bacterial Type Strains, Phase II (KMG-II): from individual species to whole genera.</title>
        <authorList>
            <person name="Goeker M."/>
        </authorList>
    </citation>
    <scope>NUCLEOTIDE SEQUENCE [LARGE SCALE GENOMIC DNA]</scope>
    <source>
        <strain evidence="4 5">DSM 21851</strain>
    </source>
</reference>
<accession>A0A327XBI7</accession>
<dbReference type="RefSeq" id="WP_111627365.1">
    <property type="nucleotide sequence ID" value="NZ_QLMC01000001.1"/>
</dbReference>
<name>A0A327XBI7_LARAB</name>
<dbReference type="Pfam" id="PF08450">
    <property type="entry name" value="SGL"/>
    <property type="match status" value="1"/>
</dbReference>